<keyword evidence="7" id="KW-0393">Immunoglobulin domain</keyword>
<reference evidence="10" key="4">
    <citation type="submission" date="2025-08" db="UniProtKB">
        <authorList>
            <consortium name="Ensembl"/>
        </authorList>
    </citation>
    <scope>IDENTIFICATION</scope>
</reference>
<reference evidence="10" key="5">
    <citation type="submission" date="2025-09" db="UniProtKB">
        <authorList>
            <consortium name="Ensembl"/>
        </authorList>
    </citation>
    <scope>IDENTIFICATION</scope>
</reference>
<evidence type="ECO:0000256" key="8">
    <source>
        <dbReference type="ARBA" id="ARBA00043265"/>
    </source>
</evidence>
<comment type="subcellular location">
    <subcellularLocation>
        <location evidence="1">Secreted</location>
    </subcellularLocation>
</comment>
<dbReference type="InterPro" id="IPR007110">
    <property type="entry name" value="Ig-like_dom"/>
</dbReference>
<proteinExistence type="predicted"/>
<keyword evidence="11" id="KW-1185">Reference proteome</keyword>
<keyword evidence="3" id="KW-0391">Immunity</keyword>
<reference evidence="11" key="1">
    <citation type="journal article" date="2006" name="Science">
        <title>Ancient noncoding elements conserved in the human genome.</title>
        <authorList>
            <person name="Venkatesh B."/>
            <person name="Kirkness E.F."/>
            <person name="Loh Y.H."/>
            <person name="Halpern A.L."/>
            <person name="Lee A.P."/>
            <person name="Johnson J."/>
            <person name="Dandona N."/>
            <person name="Viswanathan L.D."/>
            <person name="Tay A."/>
            <person name="Venter J.C."/>
            <person name="Strausberg R.L."/>
            <person name="Brenner S."/>
        </authorList>
    </citation>
    <scope>NUCLEOTIDE SEQUENCE [LARGE SCALE GENOMIC DNA]</scope>
</reference>
<evidence type="ECO:0000256" key="7">
    <source>
        <dbReference type="ARBA" id="ARBA00023319"/>
    </source>
</evidence>
<dbReference type="InterPro" id="IPR050160">
    <property type="entry name" value="MHC/Immunoglobulin"/>
</dbReference>
<reference evidence="11" key="2">
    <citation type="journal article" date="2007" name="PLoS Biol.">
        <title>Survey sequencing and comparative analysis of the elephant shark (Callorhinchus milii) genome.</title>
        <authorList>
            <person name="Venkatesh B."/>
            <person name="Kirkness E.F."/>
            <person name="Loh Y.H."/>
            <person name="Halpern A.L."/>
            <person name="Lee A.P."/>
            <person name="Johnson J."/>
            <person name="Dandona N."/>
            <person name="Viswanathan L.D."/>
            <person name="Tay A."/>
            <person name="Venter J.C."/>
            <person name="Strausberg R.L."/>
            <person name="Brenner S."/>
        </authorList>
    </citation>
    <scope>NUCLEOTIDE SEQUENCE [LARGE SCALE GENOMIC DNA]</scope>
</reference>
<evidence type="ECO:0000256" key="5">
    <source>
        <dbReference type="ARBA" id="ARBA00023157"/>
    </source>
</evidence>
<evidence type="ECO:0000256" key="4">
    <source>
        <dbReference type="ARBA" id="ARBA00023130"/>
    </source>
</evidence>
<dbReference type="GO" id="GO:0005576">
    <property type="term" value="C:extracellular region"/>
    <property type="evidence" value="ECO:0007669"/>
    <property type="project" value="UniProtKB-SubCell"/>
</dbReference>
<keyword evidence="8" id="KW-1280">Immunoglobulin</keyword>
<dbReference type="Proteomes" id="UP000314986">
    <property type="component" value="Unassembled WGS sequence"/>
</dbReference>
<evidence type="ECO:0000256" key="1">
    <source>
        <dbReference type="ARBA" id="ARBA00004613"/>
    </source>
</evidence>
<dbReference type="GeneTree" id="ENSGT00970000195534"/>
<name>A0A4W3GZG9_CALMI</name>
<dbReference type="CDD" id="cd00098">
    <property type="entry name" value="IgC1"/>
    <property type="match status" value="1"/>
</dbReference>
<dbReference type="PANTHER" id="PTHR19944:SF98">
    <property type="entry name" value="IG-LIKE DOMAIN-CONTAINING PROTEIN"/>
    <property type="match status" value="1"/>
</dbReference>
<dbReference type="PANTHER" id="PTHR19944">
    <property type="entry name" value="MHC CLASS II-RELATED"/>
    <property type="match status" value="1"/>
</dbReference>
<dbReference type="AlphaFoldDB" id="A0A4W3GZG9"/>
<dbReference type="Ensembl" id="ENSCMIT00000008709.1">
    <property type="protein sequence ID" value="ENSCMIP00000008470.1"/>
    <property type="gene ID" value="ENSCMIG00000004547.1"/>
</dbReference>
<dbReference type="InParanoid" id="A0A4W3GZG9"/>
<evidence type="ECO:0000259" key="9">
    <source>
        <dbReference type="PROSITE" id="PS50835"/>
    </source>
</evidence>
<reference evidence="11" key="3">
    <citation type="journal article" date="2014" name="Nature">
        <title>Elephant shark genome provides unique insights into gnathostome evolution.</title>
        <authorList>
            <consortium name="International Elephant Shark Genome Sequencing Consortium"/>
            <person name="Venkatesh B."/>
            <person name="Lee A.P."/>
            <person name="Ravi V."/>
            <person name="Maurya A.K."/>
            <person name="Lian M.M."/>
            <person name="Swann J.B."/>
            <person name="Ohta Y."/>
            <person name="Flajnik M.F."/>
            <person name="Sutoh Y."/>
            <person name="Kasahara M."/>
            <person name="Hoon S."/>
            <person name="Gangu V."/>
            <person name="Roy S.W."/>
            <person name="Irimia M."/>
            <person name="Korzh V."/>
            <person name="Kondrychyn I."/>
            <person name="Lim Z.W."/>
            <person name="Tay B.H."/>
            <person name="Tohari S."/>
            <person name="Kong K.W."/>
            <person name="Ho S."/>
            <person name="Lorente-Galdos B."/>
            <person name="Quilez J."/>
            <person name="Marques-Bonet T."/>
            <person name="Raney B.J."/>
            <person name="Ingham P.W."/>
            <person name="Tay A."/>
            <person name="Hillier L.W."/>
            <person name="Minx P."/>
            <person name="Boehm T."/>
            <person name="Wilson R.K."/>
            <person name="Brenner S."/>
            <person name="Warren W.C."/>
        </authorList>
    </citation>
    <scope>NUCLEOTIDE SEQUENCE [LARGE SCALE GENOMIC DNA]</scope>
</reference>
<dbReference type="PROSITE" id="PS50835">
    <property type="entry name" value="IG_LIKE"/>
    <property type="match status" value="1"/>
</dbReference>
<keyword evidence="5" id="KW-1015">Disulfide bond</keyword>
<dbReference type="InterPro" id="IPR003597">
    <property type="entry name" value="Ig_C1-set"/>
</dbReference>
<dbReference type="InterPro" id="IPR013783">
    <property type="entry name" value="Ig-like_fold"/>
</dbReference>
<accession>A0A4W3GZG9</accession>
<dbReference type="GO" id="GO:0019814">
    <property type="term" value="C:immunoglobulin complex"/>
    <property type="evidence" value="ECO:0007669"/>
    <property type="project" value="UniProtKB-KW"/>
</dbReference>
<keyword evidence="2" id="KW-0964">Secreted</keyword>
<evidence type="ECO:0000313" key="10">
    <source>
        <dbReference type="Ensembl" id="ENSCMIP00000008470.1"/>
    </source>
</evidence>
<evidence type="ECO:0000256" key="6">
    <source>
        <dbReference type="ARBA" id="ARBA00023180"/>
    </source>
</evidence>
<dbReference type="PROSITE" id="PS00290">
    <property type="entry name" value="IG_MHC"/>
    <property type="match status" value="1"/>
</dbReference>
<sequence>KSFQLKVLFRVECLPSPLPPVVILTQFSPEDIAMHKPTTAICFIYGFRPDSLRVEWLKDWQPIHSGVVTSPSVENNGKFSTSSRLTVTAREGKSDSVYTCKVTHQPSHTIHCQEHHQVPR</sequence>
<evidence type="ECO:0000256" key="2">
    <source>
        <dbReference type="ARBA" id="ARBA00022525"/>
    </source>
</evidence>
<dbReference type="InterPro" id="IPR003006">
    <property type="entry name" value="Ig/MHC_CS"/>
</dbReference>
<keyword evidence="4" id="KW-1064">Adaptive immunity</keyword>
<dbReference type="InterPro" id="IPR036179">
    <property type="entry name" value="Ig-like_dom_sf"/>
</dbReference>
<evidence type="ECO:0000256" key="3">
    <source>
        <dbReference type="ARBA" id="ARBA00022859"/>
    </source>
</evidence>
<protein>
    <recommendedName>
        <fullName evidence="9">Ig-like domain-containing protein</fullName>
    </recommendedName>
</protein>
<dbReference type="GO" id="GO:0002250">
    <property type="term" value="P:adaptive immune response"/>
    <property type="evidence" value="ECO:0007669"/>
    <property type="project" value="UniProtKB-KW"/>
</dbReference>
<keyword evidence="6" id="KW-0325">Glycoprotein</keyword>
<dbReference type="SMART" id="SM00407">
    <property type="entry name" value="IGc1"/>
    <property type="match status" value="1"/>
</dbReference>
<dbReference type="Pfam" id="PF07654">
    <property type="entry name" value="C1-set"/>
    <property type="match status" value="1"/>
</dbReference>
<dbReference type="SUPFAM" id="SSF48726">
    <property type="entry name" value="Immunoglobulin"/>
    <property type="match status" value="1"/>
</dbReference>
<organism evidence="10 11">
    <name type="scientific">Callorhinchus milii</name>
    <name type="common">Ghost shark</name>
    <dbReference type="NCBI Taxonomy" id="7868"/>
    <lineage>
        <taxon>Eukaryota</taxon>
        <taxon>Metazoa</taxon>
        <taxon>Chordata</taxon>
        <taxon>Craniata</taxon>
        <taxon>Vertebrata</taxon>
        <taxon>Chondrichthyes</taxon>
        <taxon>Holocephali</taxon>
        <taxon>Chimaeriformes</taxon>
        <taxon>Callorhinchidae</taxon>
        <taxon>Callorhinchus</taxon>
    </lineage>
</organism>
<evidence type="ECO:0000313" key="11">
    <source>
        <dbReference type="Proteomes" id="UP000314986"/>
    </source>
</evidence>
<feature type="domain" description="Ig-like" evidence="9">
    <location>
        <begin position="19"/>
        <end position="111"/>
    </location>
</feature>
<dbReference type="Gene3D" id="2.60.40.10">
    <property type="entry name" value="Immunoglobulins"/>
    <property type="match status" value="1"/>
</dbReference>
<dbReference type="FunFam" id="2.60.40.10:FF:000283">
    <property type="entry name" value="Immunoglobulin kappa constant"/>
    <property type="match status" value="1"/>
</dbReference>